<reference evidence="6" key="1">
    <citation type="submission" date="2021-02" db="EMBL/GenBank/DDBJ databases">
        <authorList>
            <person name="Nowell W R."/>
        </authorList>
    </citation>
    <scope>NUCLEOTIDE SEQUENCE</scope>
</reference>
<evidence type="ECO:0000259" key="5">
    <source>
        <dbReference type="PROSITE" id="PS50222"/>
    </source>
</evidence>
<evidence type="ECO:0000256" key="3">
    <source>
        <dbReference type="ARBA" id="ARBA00022837"/>
    </source>
</evidence>
<dbReference type="InterPro" id="IPR018247">
    <property type="entry name" value="EF_Hand_1_Ca_BS"/>
</dbReference>
<sequence>MAASARLQKELEIKSKQALATSKDPLERLRAACLARGAQGIKGLSILFRVMDDDRSRKLNFEEFQKGVEEYGLNLGKDEVLQLFRLIDSDSDGSIDYEEFLRKLRPPMSNFRIDLINKAFNKLDKNHDGTITVEDLRGVYIAKKHPKYMNGEWSEDQVLRHFLDCFDYGKHKDGVVTRAEFIDYYSGVSASIDNDMYFDLMMQVGSNLSENVTHNDSTTIVTHRTRQDQYDRLLEYRSHLEESQLYSLTISSNGIECYESDCQPSVFTESYQCRMISHDQNMDSFNELPLMNDQDIKQNISYISLTSLSQIIDHEPNVSRKDSISRPKSNILLHKPSLFLTDILNKMTNEQLAKSIAQLTKLHESRTKLISLEKLPRTNSLPNLNKKPKKLYSVNSLLSERRIPPNKNHGENEISSMTRNEQKHTDDDTSLLHIDIEIPNDKYRTDTNGKTRSSVIKERSQTPVHISEPLDRHIIASKLKSLPKRKLSQENHQAISINDSLVTTSAISSPIVHLPIVKSSSKCDEQVSNWDPSSTSKINPIDTNNTLLSSKPIINLTSINDEQVELAKISKETNNQLRQTTNFEKSKQSLSKCEIKQSRNDVSEKNNINQSLKDFSLCNKITDHPSQTNVLL</sequence>
<comment type="caution">
    <text evidence="6">The sequence shown here is derived from an EMBL/GenBank/DDBJ whole genome shotgun (WGS) entry which is preliminary data.</text>
</comment>
<keyword evidence="2" id="KW-0677">Repeat</keyword>
<protein>
    <recommendedName>
        <fullName evidence="5">EF-hand domain-containing protein</fullName>
    </recommendedName>
</protein>
<organism evidence="6 7">
    <name type="scientific">Rotaria socialis</name>
    <dbReference type="NCBI Taxonomy" id="392032"/>
    <lineage>
        <taxon>Eukaryota</taxon>
        <taxon>Metazoa</taxon>
        <taxon>Spiralia</taxon>
        <taxon>Gnathifera</taxon>
        <taxon>Rotifera</taxon>
        <taxon>Eurotatoria</taxon>
        <taxon>Bdelloidea</taxon>
        <taxon>Philodinida</taxon>
        <taxon>Philodinidae</taxon>
        <taxon>Rotaria</taxon>
    </lineage>
</organism>
<feature type="domain" description="EF-hand" evidence="5">
    <location>
        <begin position="111"/>
        <end position="146"/>
    </location>
</feature>
<dbReference type="PROSITE" id="PS00018">
    <property type="entry name" value="EF_HAND_1"/>
    <property type="match status" value="3"/>
</dbReference>
<evidence type="ECO:0000313" key="7">
    <source>
        <dbReference type="Proteomes" id="UP000663869"/>
    </source>
</evidence>
<dbReference type="InterPro" id="IPR011992">
    <property type="entry name" value="EF-hand-dom_pair"/>
</dbReference>
<evidence type="ECO:0000256" key="1">
    <source>
        <dbReference type="ARBA" id="ARBA00022723"/>
    </source>
</evidence>
<dbReference type="SMART" id="SM00054">
    <property type="entry name" value="EFh"/>
    <property type="match status" value="3"/>
</dbReference>
<proteinExistence type="predicted"/>
<accession>A0A818MA48</accession>
<feature type="domain" description="EF-hand" evidence="5">
    <location>
        <begin position="75"/>
        <end position="110"/>
    </location>
</feature>
<name>A0A818MA48_9BILA</name>
<dbReference type="InterPro" id="IPR002048">
    <property type="entry name" value="EF_hand_dom"/>
</dbReference>
<evidence type="ECO:0000256" key="4">
    <source>
        <dbReference type="SAM" id="MobiDB-lite"/>
    </source>
</evidence>
<evidence type="ECO:0000313" key="6">
    <source>
        <dbReference type="EMBL" id="CAF3585568.1"/>
    </source>
</evidence>
<feature type="domain" description="EF-hand" evidence="5">
    <location>
        <begin position="39"/>
        <end position="74"/>
    </location>
</feature>
<feature type="region of interest" description="Disordered" evidence="4">
    <location>
        <begin position="442"/>
        <end position="463"/>
    </location>
</feature>
<feature type="compositionally biased region" description="Basic and acidic residues" evidence="4">
    <location>
        <begin position="401"/>
        <end position="412"/>
    </location>
</feature>
<dbReference type="Proteomes" id="UP000663869">
    <property type="component" value="Unassembled WGS sequence"/>
</dbReference>
<dbReference type="PANTHER" id="PTHR34524">
    <property type="entry name" value="CALCYPHOSIN"/>
    <property type="match status" value="1"/>
</dbReference>
<keyword evidence="1" id="KW-0479">Metal-binding</keyword>
<dbReference type="CDD" id="cd00051">
    <property type="entry name" value="EFh"/>
    <property type="match status" value="1"/>
</dbReference>
<dbReference type="AlphaFoldDB" id="A0A818MA48"/>
<dbReference type="InterPro" id="IPR051581">
    <property type="entry name" value="Ca-bind"/>
</dbReference>
<dbReference type="PANTHER" id="PTHR34524:SF6">
    <property type="entry name" value="CALCYPHOSINE LIKE"/>
    <property type="match status" value="1"/>
</dbReference>
<dbReference type="GO" id="GO:0005509">
    <property type="term" value="F:calcium ion binding"/>
    <property type="evidence" value="ECO:0007669"/>
    <property type="project" value="InterPro"/>
</dbReference>
<dbReference type="Gene3D" id="1.10.238.10">
    <property type="entry name" value="EF-hand"/>
    <property type="match status" value="2"/>
</dbReference>
<gene>
    <name evidence="6" type="ORF">FME351_LOCUS21182</name>
</gene>
<evidence type="ECO:0000256" key="2">
    <source>
        <dbReference type="ARBA" id="ARBA00022737"/>
    </source>
</evidence>
<keyword evidence="3" id="KW-0106">Calcium</keyword>
<dbReference type="Pfam" id="PF13499">
    <property type="entry name" value="EF-hand_7"/>
    <property type="match status" value="2"/>
</dbReference>
<feature type="compositionally biased region" description="Basic and acidic residues" evidence="4">
    <location>
        <begin position="442"/>
        <end position="460"/>
    </location>
</feature>
<dbReference type="PROSITE" id="PS50222">
    <property type="entry name" value="EF_HAND_2"/>
    <property type="match status" value="3"/>
</dbReference>
<feature type="region of interest" description="Disordered" evidence="4">
    <location>
        <begin position="401"/>
        <end position="430"/>
    </location>
</feature>
<dbReference type="EMBL" id="CAJNYU010002695">
    <property type="protein sequence ID" value="CAF3585568.1"/>
    <property type="molecule type" value="Genomic_DNA"/>
</dbReference>
<dbReference type="SUPFAM" id="SSF47473">
    <property type="entry name" value="EF-hand"/>
    <property type="match status" value="1"/>
</dbReference>